<reference evidence="3 4" key="2">
    <citation type="journal article" date="2013" name="Plant Cell Physiol.">
        <title>Rice Annotation Project Database (RAP-DB): an integrative and interactive database for rice genomics.</title>
        <authorList>
            <person name="Sakai H."/>
            <person name="Lee S.S."/>
            <person name="Tanaka T."/>
            <person name="Numa H."/>
            <person name="Kim J."/>
            <person name="Kawahara Y."/>
            <person name="Wakimoto H."/>
            <person name="Yang C.C."/>
            <person name="Iwamoto M."/>
            <person name="Abe T."/>
            <person name="Yamada Y."/>
            <person name="Muto A."/>
            <person name="Inokuchi H."/>
            <person name="Ikemura T."/>
            <person name="Matsumoto T."/>
            <person name="Sasaki T."/>
            <person name="Itoh T."/>
        </authorList>
    </citation>
    <scope>NUCLEOTIDE SEQUENCE [LARGE SCALE GENOMIC DNA]</scope>
    <source>
        <strain evidence="4">cv. Nipponbare</strain>
    </source>
</reference>
<keyword evidence="4" id="KW-1185">Reference proteome</keyword>
<feature type="transmembrane region" description="Helical" evidence="2">
    <location>
        <begin position="41"/>
        <end position="66"/>
    </location>
</feature>
<dbReference type="STRING" id="39947.A0A0N7KG52"/>
<evidence type="ECO:0000256" key="1">
    <source>
        <dbReference type="SAM" id="MobiDB-lite"/>
    </source>
</evidence>
<keyword evidence="2" id="KW-0812">Transmembrane</keyword>
<dbReference type="Proteomes" id="UP000059680">
    <property type="component" value="Chromosome 2"/>
</dbReference>
<accession>A0A0N7KG52</accession>
<feature type="region of interest" description="Disordered" evidence="1">
    <location>
        <begin position="1"/>
        <end position="22"/>
    </location>
</feature>
<dbReference type="PaxDb" id="39947-A0A0N7KG52"/>
<name>A0A0N7KG52_ORYSJ</name>
<dbReference type="InParanoid" id="A0A0N7KG52"/>
<reference evidence="4" key="1">
    <citation type="journal article" date="2005" name="Nature">
        <title>The map-based sequence of the rice genome.</title>
        <authorList>
            <consortium name="International rice genome sequencing project (IRGSP)"/>
            <person name="Matsumoto T."/>
            <person name="Wu J."/>
            <person name="Kanamori H."/>
            <person name="Katayose Y."/>
            <person name="Fujisawa M."/>
            <person name="Namiki N."/>
            <person name="Mizuno H."/>
            <person name="Yamamoto K."/>
            <person name="Antonio B.A."/>
            <person name="Baba T."/>
            <person name="Sakata K."/>
            <person name="Nagamura Y."/>
            <person name="Aoki H."/>
            <person name="Arikawa K."/>
            <person name="Arita K."/>
            <person name="Bito T."/>
            <person name="Chiden Y."/>
            <person name="Fujitsuka N."/>
            <person name="Fukunaka R."/>
            <person name="Hamada M."/>
            <person name="Harada C."/>
            <person name="Hayashi A."/>
            <person name="Hijishita S."/>
            <person name="Honda M."/>
            <person name="Hosokawa S."/>
            <person name="Ichikawa Y."/>
            <person name="Idonuma A."/>
            <person name="Iijima M."/>
            <person name="Ikeda M."/>
            <person name="Ikeno M."/>
            <person name="Ito K."/>
            <person name="Ito S."/>
            <person name="Ito T."/>
            <person name="Ito Y."/>
            <person name="Ito Y."/>
            <person name="Iwabuchi A."/>
            <person name="Kamiya K."/>
            <person name="Karasawa W."/>
            <person name="Kurita K."/>
            <person name="Katagiri S."/>
            <person name="Kikuta A."/>
            <person name="Kobayashi H."/>
            <person name="Kobayashi N."/>
            <person name="Machita K."/>
            <person name="Maehara T."/>
            <person name="Masukawa M."/>
            <person name="Mizubayashi T."/>
            <person name="Mukai Y."/>
            <person name="Nagasaki H."/>
            <person name="Nagata Y."/>
            <person name="Naito S."/>
            <person name="Nakashima M."/>
            <person name="Nakama Y."/>
            <person name="Nakamichi Y."/>
            <person name="Nakamura M."/>
            <person name="Meguro A."/>
            <person name="Negishi M."/>
            <person name="Ohta I."/>
            <person name="Ohta T."/>
            <person name="Okamoto M."/>
            <person name="Ono N."/>
            <person name="Saji S."/>
            <person name="Sakaguchi M."/>
            <person name="Sakai K."/>
            <person name="Shibata M."/>
            <person name="Shimokawa T."/>
            <person name="Song J."/>
            <person name="Takazaki Y."/>
            <person name="Terasawa K."/>
            <person name="Tsugane M."/>
            <person name="Tsuji K."/>
            <person name="Ueda S."/>
            <person name="Waki K."/>
            <person name="Yamagata H."/>
            <person name="Yamamoto M."/>
            <person name="Yamamoto S."/>
            <person name="Yamane H."/>
            <person name="Yoshiki S."/>
            <person name="Yoshihara R."/>
            <person name="Yukawa K."/>
            <person name="Zhong H."/>
            <person name="Yano M."/>
            <person name="Yuan Q."/>
            <person name="Ouyang S."/>
            <person name="Liu J."/>
            <person name="Jones K.M."/>
            <person name="Gansberger K."/>
            <person name="Moffat K."/>
            <person name="Hill J."/>
            <person name="Bera J."/>
            <person name="Fadrosh D."/>
            <person name="Jin S."/>
            <person name="Johri S."/>
            <person name="Kim M."/>
            <person name="Overton L."/>
            <person name="Reardon M."/>
            <person name="Tsitrin T."/>
            <person name="Vuong H."/>
            <person name="Weaver B."/>
            <person name="Ciecko A."/>
            <person name="Tallon L."/>
            <person name="Jackson J."/>
            <person name="Pai G."/>
            <person name="Aken S.V."/>
            <person name="Utterback T."/>
            <person name="Reidmuller S."/>
            <person name="Feldblyum T."/>
            <person name="Hsiao J."/>
            <person name="Zismann V."/>
            <person name="Iobst S."/>
            <person name="de Vazeille A.R."/>
            <person name="Buell C.R."/>
            <person name="Ying K."/>
            <person name="Li Y."/>
            <person name="Lu T."/>
            <person name="Huang Y."/>
            <person name="Zhao Q."/>
            <person name="Feng Q."/>
            <person name="Zhang L."/>
            <person name="Zhu J."/>
            <person name="Weng Q."/>
            <person name="Mu J."/>
            <person name="Lu Y."/>
            <person name="Fan D."/>
            <person name="Liu Y."/>
            <person name="Guan J."/>
            <person name="Zhang Y."/>
            <person name="Yu S."/>
            <person name="Liu X."/>
            <person name="Zhang Y."/>
            <person name="Hong G."/>
            <person name="Han B."/>
            <person name="Choisne N."/>
            <person name="Demange N."/>
            <person name="Orjeda G."/>
            <person name="Samain S."/>
            <person name="Cattolico L."/>
            <person name="Pelletier E."/>
            <person name="Couloux A."/>
            <person name="Segurens B."/>
            <person name="Wincker P."/>
            <person name="D'Hont A."/>
            <person name="Scarpelli C."/>
            <person name="Weissenbach J."/>
            <person name="Salanoubat M."/>
            <person name="Quetier F."/>
            <person name="Yu Y."/>
            <person name="Kim H.R."/>
            <person name="Rambo T."/>
            <person name="Currie J."/>
            <person name="Collura K."/>
            <person name="Luo M."/>
            <person name="Yang T."/>
            <person name="Ammiraju J.S.S."/>
            <person name="Engler F."/>
            <person name="Soderlund C."/>
            <person name="Wing R.A."/>
            <person name="Palmer L.E."/>
            <person name="de la Bastide M."/>
            <person name="Spiegel L."/>
            <person name="Nascimento L."/>
            <person name="Zutavern T."/>
            <person name="O'Shaughnessy A."/>
            <person name="Dike S."/>
            <person name="Dedhia N."/>
            <person name="Preston R."/>
            <person name="Balija V."/>
            <person name="McCombie W.R."/>
            <person name="Chow T."/>
            <person name="Chen H."/>
            <person name="Chung M."/>
            <person name="Chen C."/>
            <person name="Shaw J."/>
            <person name="Wu H."/>
            <person name="Hsiao K."/>
            <person name="Chao Y."/>
            <person name="Chu M."/>
            <person name="Cheng C."/>
            <person name="Hour A."/>
            <person name="Lee P."/>
            <person name="Lin S."/>
            <person name="Lin Y."/>
            <person name="Liou J."/>
            <person name="Liu S."/>
            <person name="Hsing Y."/>
            <person name="Raghuvanshi S."/>
            <person name="Mohanty A."/>
            <person name="Bharti A.K."/>
            <person name="Gaur A."/>
            <person name="Gupta V."/>
            <person name="Kumar D."/>
            <person name="Ravi V."/>
            <person name="Vij S."/>
            <person name="Kapur A."/>
            <person name="Khurana P."/>
            <person name="Khurana P."/>
            <person name="Khurana J.P."/>
            <person name="Tyagi A.K."/>
            <person name="Gaikwad K."/>
            <person name="Singh A."/>
            <person name="Dalal V."/>
            <person name="Srivastava S."/>
            <person name="Dixit A."/>
            <person name="Pal A.K."/>
            <person name="Ghazi I.A."/>
            <person name="Yadav M."/>
            <person name="Pandit A."/>
            <person name="Bhargava A."/>
            <person name="Sureshbabu K."/>
            <person name="Batra K."/>
            <person name="Sharma T.R."/>
            <person name="Mohapatra T."/>
            <person name="Singh N.K."/>
            <person name="Messing J."/>
            <person name="Nelson A.B."/>
            <person name="Fuks G."/>
            <person name="Kavchok S."/>
            <person name="Keizer G."/>
            <person name="Linton E."/>
            <person name="Llaca V."/>
            <person name="Song R."/>
            <person name="Tanyolac B."/>
            <person name="Young S."/>
            <person name="Ho-Il K."/>
            <person name="Hahn J.H."/>
            <person name="Sangsakoo G."/>
            <person name="Vanavichit A."/>
            <person name="de Mattos Luiz.A.T."/>
            <person name="Zimmer P.D."/>
            <person name="Malone G."/>
            <person name="Dellagostin O."/>
            <person name="de Oliveira A.C."/>
            <person name="Bevan M."/>
            <person name="Bancroft I."/>
            <person name="Minx P."/>
            <person name="Cordum H."/>
            <person name="Wilson R."/>
            <person name="Cheng Z."/>
            <person name="Jin W."/>
            <person name="Jiang J."/>
            <person name="Leong S.A."/>
            <person name="Iwama H."/>
            <person name="Gojobori T."/>
            <person name="Itoh T."/>
            <person name="Niimura Y."/>
            <person name="Fujii Y."/>
            <person name="Habara T."/>
            <person name="Sakai H."/>
            <person name="Sato Y."/>
            <person name="Wilson G."/>
            <person name="Kumar K."/>
            <person name="McCouch S."/>
            <person name="Juretic N."/>
            <person name="Hoen D."/>
            <person name="Wright S."/>
            <person name="Bruskiewich R."/>
            <person name="Bureau T."/>
            <person name="Miyao A."/>
            <person name="Hirochika H."/>
            <person name="Nishikawa T."/>
            <person name="Kadowaki K."/>
            <person name="Sugiura M."/>
            <person name="Burr B."/>
            <person name="Sasaki T."/>
        </authorList>
    </citation>
    <scope>NUCLEOTIDE SEQUENCE [LARGE SCALE GENOMIC DNA]</scope>
    <source>
        <strain evidence="4">cv. Nipponbare</strain>
    </source>
</reference>
<organism evidence="3 4">
    <name type="scientific">Oryza sativa subsp. japonica</name>
    <name type="common">Rice</name>
    <dbReference type="NCBI Taxonomy" id="39947"/>
    <lineage>
        <taxon>Eukaryota</taxon>
        <taxon>Viridiplantae</taxon>
        <taxon>Streptophyta</taxon>
        <taxon>Embryophyta</taxon>
        <taxon>Tracheophyta</taxon>
        <taxon>Spermatophyta</taxon>
        <taxon>Magnoliopsida</taxon>
        <taxon>Liliopsida</taxon>
        <taxon>Poales</taxon>
        <taxon>Poaceae</taxon>
        <taxon>BOP clade</taxon>
        <taxon>Oryzoideae</taxon>
        <taxon>Oryzeae</taxon>
        <taxon>Oryzinae</taxon>
        <taxon>Oryza</taxon>
        <taxon>Oryza sativa</taxon>
    </lineage>
</organism>
<reference evidence="3 4" key="3">
    <citation type="journal article" date="2013" name="Rice">
        <title>Improvement of the Oryza sativa Nipponbare reference genome using next generation sequence and optical map data.</title>
        <authorList>
            <person name="Kawahara Y."/>
            <person name="de la Bastide M."/>
            <person name="Hamilton J.P."/>
            <person name="Kanamori H."/>
            <person name="McCombie W.R."/>
            <person name="Ouyang S."/>
            <person name="Schwartz D.C."/>
            <person name="Tanaka T."/>
            <person name="Wu J."/>
            <person name="Zhou S."/>
            <person name="Childs K.L."/>
            <person name="Davidson R.M."/>
            <person name="Lin H."/>
            <person name="Quesada-Ocampo L."/>
            <person name="Vaillancourt B."/>
            <person name="Sakai H."/>
            <person name="Lee S.S."/>
            <person name="Kim J."/>
            <person name="Numa H."/>
            <person name="Itoh T."/>
            <person name="Buell C.R."/>
            <person name="Matsumoto T."/>
        </authorList>
    </citation>
    <scope>NUCLEOTIDE SEQUENCE [LARGE SCALE GENOMIC DNA]</scope>
    <source>
        <strain evidence="4">cv. Nipponbare</strain>
    </source>
</reference>
<evidence type="ECO:0000256" key="2">
    <source>
        <dbReference type="SAM" id="Phobius"/>
    </source>
</evidence>
<protein>
    <submittedName>
        <fullName evidence="3">Os02g0763350 protein</fullName>
    </submittedName>
</protein>
<gene>
    <name evidence="3" type="ordered locus">Os02g0763350</name>
    <name evidence="3" type="ORF">OSNPB_020763350</name>
</gene>
<evidence type="ECO:0000313" key="3">
    <source>
        <dbReference type="EMBL" id="BAS81049.1"/>
    </source>
</evidence>
<keyword evidence="2" id="KW-0472">Membrane</keyword>
<evidence type="ECO:0000313" key="4">
    <source>
        <dbReference type="Proteomes" id="UP000059680"/>
    </source>
</evidence>
<dbReference type="AlphaFoldDB" id="A0A0N7KG52"/>
<dbReference type="EMBL" id="AP014958">
    <property type="protein sequence ID" value="BAS81049.1"/>
    <property type="molecule type" value="Genomic_DNA"/>
</dbReference>
<sequence>MDEKRAARTPRAGARNAVNGGESGCCSEKAARWGWRAPVEVAVVGFVATLTLLVLLYGGTGSLLSFTSPRTEFVQKLAGNRYSTNHVCNCNCILELSIGKCIYAVRD</sequence>
<proteinExistence type="predicted"/>
<keyword evidence="2" id="KW-1133">Transmembrane helix</keyword>